<evidence type="ECO:0000313" key="3">
    <source>
        <dbReference type="Proteomes" id="UP001386437"/>
    </source>
</evidence>
<protein>
    <submittedName>
        <fullName evidence="2">Nitrile hydratase accessory protein</fullName>
    </submittedName>
</protein>
<keyword evidence="3" id="KW-1185">Reference proteome</keyword>
<dbReference type="SUPFAM" id="SSF50090">
    <property type="entry name" value="Electron transport accessory proteins"/>
    <property type="match status" value="1"/>
</dbReference>
<name>A0ABU8J3M2_9BURK</name>
<comment type="caution">
    <text evidence="2">The sequence shown here is derived from an EMBL/GenBank/DDBJ whole genome shotgun (WGS) entry which is preliminary data.</text>
</comment>
<sequence>MLNAVDLHYKCIPFTEADDVIFDEPWEARAFALVLQLSKSGFFSWGEWVEFFSAEVRRAEELEKAGQDFPRYYDQWLAALEKIVVAKKLTSSGQLFAKQFVTSQVVSSLGAASSMDAAGSQR</sequence>
<proteinExistence type="predicted"/>
<dbReference type="InterPro" id="IPR049054">
    <property type="entry name" value="CN_hydtase_beta-like_N"/>
</dbReference>
<reference evidence="2 3" key="1">
    <citation type="journal article" date="2022" name="Arch. Microbiol.">
        <title>Paraburkholderia bengalensis sp. nov. isolated from roots of Oryza sativa, IR64.</title>
        <authorList>
            <person name="Nag P."/>
            <person name="Mondal N."/>
            <person name="Sarkar J."/>
            <person name="Das S."/>
        </authorList>
    </citation>
    <scope>NUCLEOTIDE SEQUENCE [LARGE SCALE GENOMIC DNA]</scope>
    <source>
        <strain evidence="2 3">IR64_4_BI</strain>
    </source>
</reference>
<dbReference type="EMBL" id="JACFYJ010000104">
    <property type="protein sequence ID" value="MEI6002295.1"/>
    <property type="molecule type" value="Genomic_DNA"/>
</dbReference>
<dbReference type="Pfam" id="PF21006">
    <property type="entry name" value="NHase_beta_N"/>
    <property type="match status" value="1"/>
</dbReference>
<dbReference type="InterPro" id="IPR008990">
    <property type="entry name" value="Elect_transpt_acc-like_dom_sf"/>
</dbReference>
<gene>
    <name evidence="2" type="ORF">H3V53_35780</name>
</gene>
<organism evidence="2 3">
    <name type="scientific">Paraburkholderia bengalensis</name>
    <dbReference type="NCBI Taxonomy" id="2747562"/>
    <lineage>
        <taxon>Bacteria</taxon>
        <taxon>Pseudomonadati</taxon>
        <taxon>Pseudomonadota</taxon>
        <taxon>Betaproteobacteria</taxon>
        <taxon>Burkholderiales</taxon>
        <taxon>Burkholderiaceae</taxon>
        <taxon>Paraburkholderia</taxon>
    </lineage>
</organism>
<feature type="domain" description="Nitrile hydratase beta subunit-like N-terminal" evidence="1">
    <location>
        <begin position="16"/>
        <end position="98"/>
    </location>
</feature>
<dbReference type="InterPro" id="IPR023808">
    <property type="entry name" value="Nitrile_Hydratase_acc_put"/>
</dbReference>
<dbReference type="RefSeq" id="WP_336601936.1">
    <property type="nucleotide sequence ID" value="NZ_JACFYJ010000104.1"/>
</dbReference>
<evidence type="ECO:0000313" key="2">
    <source>
        <dbReference type="EMBL" id="MEI6002295.1"/>
    </source>
</evidence>
<accession>A0ABU8J3M2</accession>
<evidence type="ECO:0000259" key="1">
    <source>
        <dbReference type="Pfam" id="PF21006"/>
    </source>
</evidence>
<dbReference type="NCBIfam" id="TIGR03889">
    <property type="entry name" value="nitrile_acc"/>
    <property type="match status" value="1"/>
</dbReference>
<dbReference type="InterPro" id="IPR042262">
    <property type="entry name" value="CN_hydtase_beta_C"/>
</dbReference>
<dbReference type="Proteomes" id="UP001386437">
    <property type="component" value="Unassembled WGS sequence"/>
</dbReference>
<dbReference type="Gene3D" id="1.10.472.20">
    <property type="entry name" value="Nitrile hydratase, beta subunit"/>
    <property type="match status" value="1"/>
</dbReference>